<feature type="region of interest" description="Disordered" evidence="1">
    <location>
        <begin position="46"/>
        <end position="68"/>
    </location>
</feature>
<organism evidence="2">
    <name type="scientific">marine sediment metagenome</name>
    <dbReference type="NCBI Taxonomy" id="412755"/>
    <lineage>
        <taxon>unclassified sequences</taxon>
        <taxon>metagenomes</taxon>
        <taxon>ecological metagenomes</taxon>
    </lineage>
</organism>
<feature type="compositionally biased region" description="Basic and acidic residues" evidence="1">
    <location>
        <begin position="46"/>
        <end position="55"/>
    </location>
</feature>
<name>A0A0F9JRE3_9ZZZZ</name>
<proteinExistence type="predicted"/>
<gene>
    <name evidence="2" type="ORF">LCGC14_1726690</name>
</gene>
<evidence type="ECO:0000256" key="1">
    <source>
        <dbReference type="SAM" id="MobiDB-lite"/>
    </source>
</evidence>
<protein>
    <submittedName>
        <fullName evidence="2">Uncharacterized protein</fullName>
    </submittedName>
</protein>
<sequence length="68" mass="7299">MQDDWILDVLADLRAFATANHLPRTAEQLDDAALIALAEMSAQRERIVGRPHENRAASGTDLGKAGSG</sequence>
<comment type="caution">
    <text evidence="2">The sequence shown here is derived from an EMBL/GenBank/DDBJ whole genome shotgun (WGS) entry which is preliminary data.</text>
</comment>
<evidence type="ECO:0000313" key="2">
    <source>
        <dbReference type="EMBL" id="KKM08156.1"/>
    </source>
</evidence>
<dbReference type="EMBL" id="LAZR01015613">
    <property type="protein sequence ID" value="KKM08156.1"/>
    <property type="molecule type" value="Genomic_DNA"/>
</dbReference>
<reference evidence="2" key="1">
    <citation type="journal article" date="2015" name="Nature">
        <title>Complex archaea that bridge the gap between prokaryotes and eukaryotes.</title>
        <authorList>
            <person name="Spang A."/>
            <person name="Saw J.H."/>
            <person name="Jorgensen S.L."/>
            <person name="Zaremba-Niedzwiedzka K."/>
            <person name="Martijn J."/>
            <person name="Lind A.E."/>
            <person name="van Eijk R."/>
            <person name="Schleper C."/>
            <person name="Guy L."/>
            <person name="Ettema T.J."/>
        </authorList>
    </citation>
    <scope>NUCLEOTIDE SEQUENCE</scope>
</reference>
<accession>A0A0F9JRE3</accession>
<dbReference type="AlphaFoldDB" id="A0A0F9JRE3"/>